<accession>A0AAD2HPL4</accession>
<name>A0AAD2HPL4_9AGAR</name>
<gene>
    <name evidence="2" type="ORF">MYCIT1_LOCUS29827</name>
    <name evidence="3" type="ORF">MYCIT1_LOCUS29851</name>
</gene>
<evidence type="ECO:0000256" key="1">
    <source>
        <dbReference type="SAM" id="MobiDB-lite"/>
    </source>
</evidence>
<feature type="compositionally biased region" description="Low complexity" evidence="1">
    <location>
        <begin position="226"/>
        <end position="246"/>
    </location>
</feature>
<feature type="compositionally biased region" description="Basic and acidic residues" evidence="1">
    <location>
        <begin position="137"/>
        <end position="147"/>
    </location>
</feature>
<dbReference type="Proteomes" id="UP001295794">
    <property type="component" value="Unassembled WGS sequence"/>
</dbReference>
<dbReference type="AlphaFoldDB" id="A0AAD2HPL4"/>
<sequence>MMRDAIPIIASCAQHATTESRDRDMRRAGTFFDSFLPSCFPAHFHDSRITSHGGHCYRVSFCSCFFQRKRIPHLRRRRLHTIARADVSLPQVLQATTLQILQFEDTLAGAPAAKRAQHTTAGADTPSPGRDTASPSKADDKKPKMQDNRSLIGSRRSASPTASSFKGHAVPADQGSQAEEQVHLMCLSTFLATGRQKLIDRRLDKRGTRPRDFFKEKPQSLKGNIGSHSGAQPSSSDSSLSALHLQPDGRAQVSRSAPSGPSAAEAARASPSSRAAGTSRSPPPRPTARRQPSSARSGSRVAGWRVRLL</sequence>
<dbReference type="EMBL" id="CAVNYO010000440">
    <property type="protein sequence ID" value="CAK5279667.1"/>
    <property type="molecule type" value="Genomic_DNA"/>
</dbReference>
<evidence type="ECO:0000313" key="3">
    <source>
        <dbReference type="EMBL" id="CAK5279667.1"/>
    </source>
</evidence>
<comment type="caution">
    <text evidence="3">The sequence shown here is derived from an EMBL/GenBank/DDBJ whole genome shotgun (WGS) entry which is preliminary data.</text>
</comment>
<protein>
    <submittedName>
        <fullName evidence="3">Uncharacterized protein</fullName>
    </submittedName>
</protein>
<proteinExistence type="predicted"/>
<dbReference type="EMBL" id="CAVNYO010000439">
    <property type="protein sequence ID" value="CAK5279656.1"/>
    <property type="molecule type" value="Genomic_DNA"/>
</dbReference>
<feature type="compositionally biased region" description="Polar residues" evidence="1">
    <location>
        <begin position="148"/>
        <end position="164"/>
    </location>
</feature>
<feature type="compositionally biased region" description="Low complexity" evidence="1">
    <location>
        <begin position="254"/>
        <end position="280"/>
    </location>
</feature>
<keyword evidence="4" id="KW-1185">Reference proteome</keyword>
<organism evidence="3 4">
    <name type="scientific">Mycena citricolor</name>
    <dbReference type="NCBI Taxonomy" id="2018698"/>
    <lineage>
        <taxon>Eukaryota</taxon>
        <taxon>Fungi</taxon>
        <taxon>Dikarya</taxon>
        <taxon>Basidiomycota</taxon>
        <taxon>Agaricomycotina</taxon>
        <taxon>Agaricomycetes</taxon>
        <taxon>Agaricomycetidae</taxon>
        <taxon>Agaricales</taxon>
        <taxon>Marasmiineae</taxon>
        <taxon>Mycenaceae</taxon>
        <taxon>Mycena</taxon>
    </lineage>
</organism>
<reference evidence="3" key="1">
    <citation type="submission" date="2023-11" db="EMBL/GenBank/DDBJ databases">
        <authorList>
            <person name="De Vega J J."/>
            <person name="De Vega J J."/>
        </authorList>
    </citation>
    <scope>NUCLEOTIDE SEQUENCE</scope>
</reference>
<feature type="region of interest" description="Disordered" evidence="1">
    <location>
        <begin position="201"/>
        <end position="305"/>
    </location>
</feature>
<feature type="compositionally biased region" description="Basic and acidic residues" evidence="1">
    <location>
        <begin position="201"/>
        <end position="219"/>
    </location>
</feature>
<evidence type="ECO:0000313" key="2">
    <source>
        <dbReference type="EMBL" id="CAK5279656.1"/>
    </source>
</evidence>
<evidence type="ECO:0000313" key="4">
    <source>
        <dbReference type="Proteomes" id="UP001295794"/>
    </source>
</evidence>
<feature type="region of interest" description="Disordered" evidence="1">
    <location>
        <begin position="112"/>
        <end position="176"/>
    </location>
</feature>